<dbReference type="Gramene" id="EFJ14391">
    <property type="protein sequence ID" value="EFJ14391"/>
    <property type="gene ID" value="SELMODRAFT_423513"/>
</dbReference>
<protein>
    <submittedName>
        <fullName evidence="2">Uncharacterized protein</fullName>
    </submittedName>
</protein>
<organism evidence="3">
    <name type="scientific">Selaginella moellendorffii</name>
    <name type="common">Spikemoss</name>
    <dbReference type="NCBI Taxonomy" id="88036"/>
    <lineage>
        <taxon>Eukaryota</taxon>
        <taxon>Viridiplantae</taxon>
        <taxon>Streptophyta</taxon>
        <taxon>Embryophyta</taxon>
        <taxon>Tracheophyta</taxon>
        <taxon>Lycopodiopsida</taxon>
        <taxon>Selaginellales</taxon>
        <taxon>Selaginellaceae</taxon>
        <taxon>Selaginella</taxon>
    </lineage>
</organism>
<gene>
    <name evidence="2" type="ORF">SELMODRAFT_423513</name>
</gene>
<keyword evidence="3" id="KW-1185">Reference proteome</keyword>
<evidence type="ECO:0000313" key="3">
    <source>
        <dbReference type="Proteomes" id="UP000001514"/>
    </source>
</evidence>
<evidence type="ECO:0000313" key="2">
    <source>
        <dbReference type="EMBL" id="EFJ14391.1"/>
    </source>
</evidence>
<feature type="region of interest" description="Disordered" evidence="1">
    <location>
        <begin position="112"/>
        <end position="131"/>
    </location>
</feature>
<dbReference type="EMBL" id="GL377627">
    <property type="protein sequence ID" value="EFJ14391.1"/>
    <property type="molecule type" value="Genomic_DNA"/>
</dbReference>
<dbReference type="InParanoid" id="D8SLY4"/>
<evidence type="ECO:0000256" key="1">
    <source>
        <dbReference type="SAM" id="MobiDB-lite"/>
    </source>
</evidence>
<dbReference type="Proteomes" id="UP000001514">
    <property type="component" value="Unassembled WGS sequence"/>
</dbReference>
<proteinExistence type="predicted"/>
<dbReference type="HOGENOM" id="CLU_1698514_0_0_1"/>
<dbReference type="AlphaFoldDB" id="D8SLY4"/>
<dbReference type="KEGG" id="smo:SELMODRAFT_423513"/>
<name>D8SLY4_SELML</name>
<accession>D8SLY4</accession>
<reference evidence="2 3" key="1">
    <citation type="journal article" date="2011" name="Science">
        <title>The Selaginella genome identifies genetic changes associated with the evolution of vascular plants.</title>
        <authorList>
            <person name="Banks J.A."/>
            <person name="Nishiyama T."/>
            <person name="Hasebe M."/>
            <person name="Bowman J.L."/>
            <person name="Gribskov M."/>
            <person name="dePamphilis C."/>
            <person name="Albert V.A."/>
            <person name="Aono N."/>
            <person name="Aoyama T."/>
            <person name="Ambrose B.A."/>
            <person name="Ashton N.W."/>
            <person name="Axtell M.J."/>
            <person name="Barker E."/>
            <person name="Barker M.S."/>
            <person name="Bennetzen J.L."/>
            <person name="Bonawitz N.D."/>
            <person name="Chapple C."/>
            <person name="Cheng C."/>
            <person name="Correa L.G."/>
            <person name="Dacre M."/>
            <person name="DeBarry J."/>
            <person name="Dreyer I."/>
            <person name="Elias M."/>
            <person name="Engstrom E.M."/>
            <person name="Estelle M."/>
            <person name="Feng L."/>
            <person name="Finet C."/>
            <person name="Floyd S.K."/>
            <person name="Frommer W.B."/>
            <person name="Fujita T."/>
            <person name="Gramzow L."/>
            <person name="Gutensohn M."/>
            <person name="Harholt J."/>
            <person name="Hattori M."/>
            <person name="Heyl A."/>
            <person name="Hirai T."/>
            <person name="Hiwatashi Y."/>
            <person name="Ishikawa M."/>
            <person name="Iwata M."/>
            <person name="Karol K.G."/>
            <person name="Koehler B."/>
            <person name="Kolukisaoglu U."/>
            <person name="Kubo M."/>
            <person name="Kurata T."/>
            <person name="Lalonde S."/>
            <person name="Li K."/>
            <person name="Li Y."/>
            <person name="Litt A."/>
            <person name="Lyons E."/>
            <person name="Manning G."/>
            <person name="Maruyama T."/>
            <person name="Michael T.P."/>
            <person name="Mikami K."/>
            <person name="Miyazaki S."/>
            <person name="Morinaga S."/>
            <person name="Murata T."/>
            <person name="Mueller-Roeber B."/>
            <person name="Nelson D.R."/>
            <person name="Obara M."/>
            <person name="Oguri Y."/>
            <person name="Olmstead R.G."/>
            <person name="Onodera N."/>
            <person name="Petersen B.L."/>
            <person name="Pils B."/>
            <person name="Prigge M."/>
            <person name="Rensing S.A."/>
            <person name="Riano-Pachon D.M."/>
            <person name="Roberts A.W."/>
            <person name="Sato Y."/>
            <person name="Scheller H.V."/>
            <person name="Schulz B."/>
            <person name="Schulz C."/>
            <person name="Shakirov E.V."/>
            <person name="Shibagaki N."/>
            <person name="Shinohara N."/>
            <person name="Shippen D.E."/>
            <person name="Soerensen I."/>
            <person name="Sotooka R."/>
            <person name="Sugimoto N."/>
            <person name="Sugita M."/>
            <person name="Sumikawa N."/>
            <person name="Tanurdzic M."/>
            <person name="Theissen G."/>
            <person name="Ulvskov P."/>
            <person name="Wakazuki S."/>
            <person name="Weng J.K."/>
            <person name="Willats W.W."/>
            <person name="Wipf D."/>
            <person name="Wolf P.G."/>
            <person name="Yang L."/>
            <person name="Zimmer A.D."/>
            <person name="Zhu Q."/>
            <person name="Mitros T."/>
            <person name="Hellsten U."/>
            <person name="Loque D."/>
            <person name="Otillar R."/>
            <person name="Salamov A."/>
            <person name="Schmutz J."/>
            <person name="Shapiro H."/>
            <person name="Lindquist E."/>
            <person name="Lucas S."/>
            <person name="Rokhsar D."/>
            <person name="Grigoriev I.V."/>
        </authorList>
    </citation>
    <scope>NUCLEOTIDE SEQUENCE [LARGE SCALE GENOMIC DNA]</scope>
</reference>
<sequence>MAAKVLDAGEFPVLSTMSNAAVTRQQSIWEKISSEVKAQPTIVKSNHLDVGSKVLGSKVLESKVTGTSGHAPRSSYRKAKVVEDDDELERSLRAIKRDIELALHDEDGFQKPVRKASKEFQNSGSDRSKGKGVQIALSFPREITMNQLIQLLCWR</sequence>